<proteinExistence type="predicted"/>
<accession>A0A674GYR0</accession>
<evidence type="ECO:0000313" key="3">
    <source>
        <dbReference type="Proteomes" id="UP000007754"/>
    </source>
</evidence>
<dbReference type="GO" id="GO:0042775">
    <property type="term" value="P:mitochondrial ATP synthesis coupled electron transport"/>
    <property type="evidence" value="ECO:0007669"/>
    <property type="project" value="TreeGrafter"/>
</dbReference>
<protein>
    <submittedName>
        <fullName evidence="2">NADH:ubiquinone oxidoreductase subunit V3</fullName>
    </submittedName>
</protein>
<gene>
    <name evidence="2" type="primary">NDUFV3</name>
</gene>
<evidence type="ECO:0000256" key="1">
    <source>
        <dbReference type="SAM" id="MobiDB-lite"/>
    </source>
</evidence>
<evidence type="ECO:0000313" key="2">
    <source>
        <dbReference type="Ensembl" id="ENSTGUP00000027502.1"/>
    </source>
</evidence>
<name>A0A674GYR0_TAEGU</name>
<dbReference type="GO" id="GO:0005739">
    <property type="term" value="C:mitochondrion"/>
    <property type="evidence" value="ECO:0007669"/>
    <property type="project" value="InterPro"/>
</dbReference>
<dbReference type="Ensembl" id="ENSTGUT00000045220.1">
    <property type="protein sequence ID" value="ENSTGUP00000027502.1"/>
    <property type="gene ID" value="ENSTGUG00000005743.2"/>
</dbReference>
<feature type="region of interest" description="Disordered" evidence="1">
    <location>
        <begin position="58"/>
        <end position="80"/>
    </location>
</feature>
<dbReference type="AlphaFoldDB" id="A0A674GYR0"/>
<dbReference type="Pfam" id="PF15880">
    <property type="entry name" value="NDUFV3"/>
    <property type="match status" value="1"/>
</dbReference>
<dbReference type="GeneTree" id="ENSGT00390000012196"/>
<dbReference type="GO" id="GO:0045271">
    <property type="term" value="C:respiratory chain complex I"/>
    <property type="evidence" value="ECO:0007669"/>
    <property type="project" value="InterPro"/>
</dbReference>
<sequence length="120" mass="13042">MAAAAALRGGGRALSREVKGLLRGFPAPARPPLSGFPPAVLTLFLQVLQLEARGLCTKPVGTGMAPPKKTGQPAPEEFDNSTYKNLQHHEYHTFTFHDYIAVLAKYRQPQPSSGRPSPRH</sequence>
<keyword evidence="3" id="KW-1185">Reference proteome</keyword>
<dbReference type="PANTHER" id="PTHR17117:SF3">
    <property type="entry name" value="NADH DEHYDROGENASE [UBIQUINONE] FLAVOPROTEIN 3, MITOCHONDRIAL"/>
    <property type="match status" value="1"/>
</dbReference>
<dbReference type="InterPro" id="IPR026193">
    <property type="entry name" value="NDUFV3"/>
</dbReference>
<dbReference type="Proteomes" id="UP000007754">
    <property type="component" value="Chromosome 1"/>
</dbReference>
<reference evidence="2" key="2">
    <citation type="submission" date="2025-08" db="UniProtKB">
        <authorList>
            <consortium name="Ensembl"/>
        </authorList>
    </citation>
    <scope>IDENTIFICATION</scope>
</reference>
<reference evidence="2 3" key="1">
    <citation type="journal article" date="2010" name="Nature">
        <title>The genome of a songbird.</title>
        <authorList>
            <person name="Warren W.C."/>
            <person name="Clayton D.F."/>
            <person name="Ellegren H."/>
            <person name="Arnold A.P."/>
            <person name="Hillier L.W."/>
            <person name="Kunstner A."/>
            <person name="Searle S."/>
            <person name="White S."/>
            <person name="Vilella A.J."/>
            <person name="Fairley S."/>
            <person name="Heger A."/>
            <person name="Kong L."/>
            <person name="Ponting C.P."/>
            <person name="Jarvis E.D."/>
            <person name="Mello C.V."/>
            <person name="Minx P."/>
            <person name="Lovell P."/>
            <person name="Velho T.A."/>
            <person name="Ferris M."/>
            <person name="Balakrishnan C.N."/>
            <person name="Sinha S."/>
            <person name="Blatti C."/>
            <person name="London S.E."/>
            <person name="Li Y."/>
            <person name="Lin Y.C."/>
            <person name="George J."/>
            <person name="Sweedler J."/>
            <person name="Southey B."/>
            <person name="Gunaratne P."/>
            <person name="Watson M."/>
            <person name="Nam K."/>
            <person name="Backstrom N."/>
            <person name="Smeds L."/>
            <person name="Nabholz B."/>
            <person name="Itoh Y."/>
            <person name="Whitney O."/>
            <person name="Pfenning A.R."/>
            <person name="Howard J."/>
            <person name="Volker M."/>
            <person name="Skinner B.M."/>
            <person name="Griffin D.K."/>
            <person name="Ye L."/>
            <person name="McLaren W.M."/>
            <person name="Flicek P."/>
            <person name="Quesada V."/>
            <person name="Velasco G."/>
            <person name="Lopez-Otin C."/>
            <person name="Puente X.S."/>
            <person name="Olender T."/>
            <person name="Lancet D."/>
            <person name="Smit A.F."/>
            <person name="Hubley R."/>
            <person name="Konkel M.K."/>
            <person name="Walker J.A."/>
            <person name="Batzer M.A."/>
            <person name="Gu W."/>
            <person name="Pollock D.D."/>
            <person name="Chen L."/>
            <person name="Cheng Z."/>
            <person name="Eichler E.E."/>
            <person name="Stapley J."/>
            <person name="Slate J."/>
            <person name="Ekblom R."/>
            <person name="Birkhead T."/>
            <person name="Burke T."/>
            <person name="Burt D."/>
            <person name="Scharff C."/>
            <person name="Adam I."/>
            <person name="Richard H."/>
            <person name="Sultan M."/>
            <person name="Soldatov A."/>
            <person name="Lehrach H."/>
            <person name="Edwards S.V."/>
            <person name="Yang S.P."/>
            <person name="Li X."/>
            <person name="Graves T."/>
            <person name="Fulton L."/>
            <person name="Nelson J."/>
            <person name="Chinwalla A."/>
            <person name="Hou S."/>
            <person name="Mardis E.R."/>
            <person name="Wilson R.K."/>
        </authorList>
    </citation>
    <scope>NUCLEOTIDE SEQUENCE [LARGE SCALE GENOMIC DNA]</scope>
</reference>
<reference evidence="2" key="3">
    <citation type="submission" date="2025-09" db="UniProtKB">
        <authorList>
            <consortium name="Ensembl"/>
        </authorList>
    </citation>
    <scope>IDENTIFICATION</scope>
</reference>
<organism evidence="2 3">
    <name type="scientific">Taeniopygia guttata</name>
    <name type="common">Zebra finch</name>
    <name type="synonym">Poephila guttata</name>
    <dbReference type="NCBI Taxonomy" id="59729"/>
    <lineage>
        <taxon>Eukaryota</taxon>
        <taxon>Metazoa</taxon>
        <taxon>Chordata</taxon>
        <taxon>Craniata</taxon>
        <taxon>Vertebrata</taxon>
        <taxon>Euteleostomi</taxon>
        <taxon>Archelosauria</taxon>
        <taxon>Archosauria</taxon>
        <taxon>Dinosauria</taxon>
        <taxon>Saurischia</taxon>
        <taxon>Theropoda</taxon>
        <taxon>Coelurosauria</taxon>
        <taxon>Aves</taxon>
        <taxon>Neognathae</taxon>
        <taxon>Neoaves</taxon>
        <taxon>Telluraves</taxon>
        <taxon>Australaves</taxon>
        <taxon>Passeriformes</taxon>
        <taxon>Passeroidea</taxon>
        <taxon>Estrildidae</taxon>
        <taxon>Estrildinae</taxon>
        <taxon>Taeniopygia</taxon>
    </lineage>
</organism>
<dbReference type="PANTHER" id="PTHR17117">
    <property type="entry name" value="NADH-UBIQUINONE OXIDOREDUCTASE"/>
    <property type="match status" value="1"/>
</dbReference>